<organism evidence="1 2">
    <name type="scientific">Dyadobacter arcticus</name>
    <dbReference type="NCBI Taxonomy" id="1078754"/>
    <lineage>
        <taxon>Bacteria</taxon>
        <taxon>Pseudomonadati</taxon>
        <taxon>Bacteroidota</taxon>
        <taxon>Cytophagia</taxon>
        <taxon>Cytophagales</taxon>
        <taxon>Spirosomataceae</taxon>
        <taxon>Dyadobacter</taxon>
    </lineage>
</organism>
<comment type="caution">
    <text evidence="1">The sequence shown here is derived from an EMBL/GenBank/DDBJ whole genome shotgun (WGS) entry which is preliminary data.</text>
</comment>
<keyword evidence="2" id="KW-1185">Reference proteome</keyword>
<accession>A0ABX0US80</accession>
<sequence length="132" mass="13046">MVVPVRGTFDDDCGVVTGLVVVGEVVLSGTVPGGTVVGCVEVLGVVDVAGCCVVVAGLVAPGSVDGCTVLPGTVLGCVVLVDSGVLDCVDDGVVEDGVDDDGVVVCANAAVDPKIASAIMFNFKVFMIPYIC</sequence>
<reference evidence="1 2" key="1">
    <citation type="submission" date="2020-03" db="EMBL/GenBank/DDBJ databases">
        <title>Genomic Encyclopedia of Type Strains, Phase IV (KMG-IV): sequencing the most valuable type-strain genomes for metagenomic binning, comparative biology and taxonomic classification.</title>
        <authorList>
            <person name="Goeker M."/>
        </authorList>
    </citation>
    <scope>NUCLEOTIDE SEQUENCE [LARGE SCALE GENOMIC DNA]</scope>
    <source>
        <strain evidence="1 2">DSM 102865</strain>
    </source>
</reference>
<dbReference type="Proteomes" id="UP001179181">
    <property type="component" value="Unassembled WGS sequence"/>
</dbReference>
<dbReference type="RefSeq" id="WP_208408377.1">
    <property type="nucleotide sequence ID" value="NZ_JAASQJ010000004.1"/>
</dbReference>
<gene>
    <name evidence="1" type="ORF">FHS68_004251</name>
</gene>
<proteinExistence type="predicted"/>
<name>A0ABX0US80_9BACT</name>
<dbReference type="EMBL" id="JAASQJ010000004">
    <property type="protein sequence ID" value="NIJ55064.1"/>
    <property type="molecule type" value="Genomic_DNA"/>
</dbReference>
<evidence type="ECO:0000313" key="2">
    <source>
        <dbReference type="Proteomes" id="UP001179181"/>
    </source>
</evidence>
<evidence type="ECO:0000313" key="1">
    <source>
        <dbReference type="EMBL" id="NIJ55064.1"/>
    </source>
</evidence>
<protein>
    <submittedName>
        <fullName evidence="1">Uncharacterized protein</fullName>
    </submittedName>
</protein>